<reference evidence="1" key="1">
    <citation type="submission" date="2022-07" db="EMBL/GenBank/DDBJ databases">
        <title>Phylogenomic reconstructions and comparative analyses of Kickxellomycotina fungi.</title>
        <authorList>
            <person name="Reynolds N.K."/>
            <person name="Stajich J.E."/>
            <person name="Barry K."/>
            <person name="Grigoriev I.V."/>
            <person name="Crous P."/>
            <person name="Smith M.E."/>
        </authorList>
    </citation>
    <scope>NUCLEOTIDE SEQUENCE</scope>
    <source>
        <strain evidence="1">CBS 190363</strain>
    </source>
</reference>
<dbReference type="Proteomes" id="UP001139981">
    <property type="component" value="Unassembled WGS sequence"/>
</dbReference>
<dbReference type="EMBL" id="JANBVB010003035">
    <property type="protein sequence ID" value="KAJ2880855.1"/>
    <property type="molecule type" value="Genomic_DNA"/>
</dbReference>
<feature type="non-terminal residue" evidence="1">
    <location>
        <position position="239"/>
    </location>
</feature>
<gene>
    <name evidence="1" type="ORF">IWW38_005882</name>
</gene>
<evidence type="ECO:0000313" key="1">
    <source>
        <dbReference type="EMBL" id="KAJ2880855.1"/>
    </source>
</evidence>
<protein>
    <submittedName>
        <fullName evidence="1">Uncharacterized protein</fullName>
    </submittedName>
</protein>
<sequence>MSDDFDISQLIPLATHGHLDKASPLSLREFVDNMFRLQFPRQKSSSAEEEETSVLKYFVDGMSEKKRKEVVDLAALVNQVSRDSVNDLVVDVGAGQGYLSRVVAYGRADAPRVLAVDFSDAQKRGAEAHQQRTLKRLCGKRAVAEGYQGPKDLETRLAHRVLRVDLDNVSELVSAAQAEARGGQWMLCGLHACGDLSSSVLRAFVESDAAAVAVVPYCYNHITEGQGVAGFPLSAELRG</sequence>
<proteinExistence type="predicted"/>
<name>A0ACC1LV96_9FUNG</name>
<accession>A0ACC1LV96</accession>
<evidence type="ECO:0000313" key="2">
    <source>
        <dbReference type="Proteomes" id="UP001139981"/>
    </source>
</evidence>
<keyword evidence="2" id="KW-1185">Reference proteome</keyword>
<organism evidence="1 2">
    <name type="scientific">Coemansia aciculifera</name>
    <dbReference type="NCBI Taxonomy" id="417176"/>
    <lineage>
        <taxon>Eukaryota</taxon>
        <taxon>Fungi</taxon>
        <taxon>Fungi incertae sedis</taxon>
        <taxon>Zoopagomycota</taxon>
        <taxon>Kickxellomycotina</taxon>
        <taxon>Kickxellomycetes</taxon>
        <taxon>Kickxellales</taxon>
        <taxon>Kickxellaceae</taxon>
        <taxon>Coemansia</taxon>
    </lineage>
</organism>
<comment type="caution">
    <text evidence="1">The sequence shown here is derived from an EMBL/GenBank/DDBJ whole genome shotgun (WGS) entry which is preliminary data.</text>
</comment>